<evidence type="ECO:0000256" key="1">
    <source>
        <dbReference type="SAM" id="SignalP"/>
    </source>
</evidence>
<dbReference type="Gene3D" id="2.40.160.10">
    <property type="entry name" value="Porin"/>
    <property type="match status" value="1"/>
</dbReference>
<feature type="chain" id="PRO_5005317984" description="Outer membrane protein beta-barrel domain-containing protein" evidence="1">
    <location>
        <begin position="23"/>
        <end position="282"/>
    </location>
</feature>
<dbReference type="AlphaFoldDB" id="A0A0J9E4E7"/>
<protein>
    <recommendedName>
        <fullName evidence="4">Outer membrane protein beta-barrel domain-containing protein</fullName>
    </recommendedName>
</protein>
<dbReference type="EMBL" id="LFTY01000002">
    <property type="protein sequence ID" value="KMW56719.1"/>
    <property type="molecule type" value="Genomic_DNA"/>
</dbReference>
<gene>
    <name evidence="2" type="ORF">AIOL_001674</name>
</gene>
<proteinExistence type="predicted"/>
<dbReference type="OrthoDB" id="7849166at2"/>
<accession>A0A0J9E4E7</accession>
<dbReference type="InterPro" id="IPR023614">
    <property type="entry name" value="Porin_dom_sf"/>
</dbReference>
<organism evidence="2 3">
    <name type="scientific">Candidatus Rhodobacter oscarellae</name>
    <dbReference type="NCBI Taxonomy" id="1675527"/>
    <lineage>
        <taxon>Bacteria</taxon>
        <taxon>Pseudomonadati</taxon>
        <taxon>Pseudomonadota</taxon>
        <taxon>Alphaproteobacteria</taxon>
        <taxon>Rhodobacterales</taxon>
        <taxon>Rhodobacter group</taxon>
        <taxon>Rhodobacter</taxon>
    </lineage>
</organism>
<keyword evidence="1" id="KW-0732">Signal</keyword>
<dbReference type="RefSeq" id="WP_049642563.1">
    <property type="nucleotide sequence ID" value="NZ_LFTY01000002.1"/>
</dbReference>
<reference evidence="2 3" key="1">
    <citation type="submission" date="2015-06" db="EMBL/GenBank/DDBJ databases">
        <title>Draft genome sequence of an Alphaproteobacteria species associated to the Mediterranean sponge Oscarella lobularis.</title>
        <authorList>
            <person name="Jourda C."/>
            <person name="Santini S."/>
            <person name="Claverie J.-M."/>
        </authorList>
    </citation>
    <scope>NUCLEOTIDE SEQUENCE [LARGE SCALE GENOMIC DNA]</scope>
    <source>
        <strain evidence="2">IGS</strain>
    </source>
</reference>
<feature type="signal peptide" evidence="1">
    <location>
        <begin position="1"/>
        <end position="22"/>
    </location>
</feature>
<comment type="caution">
    <text evidence="2">The sequence shown here is derived from an EMBL/GenBank/DDBJ whole genome shotgun (WGS) entry which is preliminary data.</text>
</comment>
<dbReference type="SUPFAM" id="SSF56935">
    <property type="entry name" value="Porins"/>
    <property type="match status" value="1"/>
</dbReference>
<keyword evidence="3" id="KW-1185">Reference proteome</keyword>
<name>A0A0J9E4E7_9RHOB</name>
<sequence length="282" mass="29726">MRNLTKSIVIAGLTLAPFSVQAEGLYGYTSLGMTANDVTDDGAAEGTSNGLKGTGVVGYSFTNGMFFEGEGLVQFASAGPNTPQNNDSLSSGNVLGFRAGQTFGNASAELAFGIAQGVTDEGSTDRHYIALGGGYAFNEQFSATGLLGYLDGTGGTDRDGLDGMRQLTHVALGLEYLATDQLGVNFGAAYGEGIMDNGIPEDMDVTQVWLGADYAVNDAIDLYGKVSWLEINQAREDDVTQETRVEIGLQWTFGATESRPSRTRPDLPDYSDWLALSAGVTE</sequence>
<dbReference type="Proteomes" id="UP000037178">
    <property type="component" value="Unassembled WGS sequence"/>
</dbReference>
<evidence type="ECO:0000313" key="3">
    <source>
        <dbReference type="Proteomes" id="UP000037178"/>
    </source>
</evidence>
<evidence type="ECO:0008006" key="4">
    <source>
        <dbReference type="Google" id="ProtNLM"/>
    </source>
</evidence>
<evidence type="ECO:0000313" key="2">
    <source>
        <dbReference type="EMBL" id="KMW56719.1"/>
    </source>
</evidence>
<dbReference type="PATRIC" id="fig|1675527.3.peg.1770"/>